<accession>A0A931N594</accession>
<protein>
    <submittedName>
        <fullName evidence="6">ATP-binding protein</fullName>
    </submittedName>
</protein>
<feature type="transmembrane region" description="Helical" evidence="4">
    <location>
        <begin position="21"/>
        <end position="39"/>
    </location>
</feature>
<feature type="transmembrane region" description="Helical" evidence="4">
    <location>
        <begin position="54"/>
        <end position="74"/>
    </location>
</feature>
<evidence type="ECO:0000259" key="5">
    <source>
        <dbReference type="Pfam" id="PF13581"/>
    </source>
</evidence>
<feature type="domain" description="Histidine kinase/HSP90-like ATPase" evidence="5">
    <location>
        <begin position="294"/>
        <end position="381"/>
    </location>
</feature>
<keyword evidence="7" id="KW-1185">Reference proteome</keyword>
<dbReference type="AlphaFoldDB" id="A0A931N594"/>
<dbReference type="InterPro" id="IPR003594">
    <property type="entry name" value="HATPase_dom"/>
</dbReference>
<evidence type="ECO:0000256" key="1">
    <source>
        <dbReference type="ARBA" id="ARBA00022679"/>
    </source>
</evidence>
<comment type="caution">
    <text evidence="6">The sequence shown here is derived from an EMBL/GenBank/DDBJ whole genome shotgun (WGS) entry which is preliminary data.</text>
</comment>
<dbReference type="Proteomes" id="UP000655751">
    <property type="component" value="Unassembled WGS sequence"/>
</dbReference>
<feature type="transmembrane region" description="Helical" evidence="4">
    <location>
        <begin position="115"/>
        <end position="132"/>
    </location>
</feature>
<gene>
    <name evidence="6" type="ORF">IT779_25340</name>
</gene>
<evidence type="ECO:0000256" key="4">
    <source>
        <dbReference type="SAM" id="Phobius"/>
    </source>
</evidence>
<keyword evidence="4" id="KW-1133">Transmembrane helix</keyword>
<keyword evidence="2" id="KW-0418">Kinase</keyword>
<dbReference type="GO" id="GO:0000160">
    <property type="term" value="P:phosphorelay signal transduction system"/>
    <property type="evidence" value="ECO:0007669"/>
    <property type="project" value="UniProtKB-KW"/>
</dbReference>
<keyword evidence="6" id="KW-0547">Nucleotide-binding</keyword>
<dbReference type="PANTHER" id="PTHR24421">
    <property type="entry name" value="NITRATE/NITRITE SENSOR PROTEIN NARX-RELATED"/>
    <property type="match status" value="1"/>
</dbReference>
<evidence type="ECO:0000256" key="3">
    <source>
        <dbReference type="ARBA" id="ARBA00023012"/>
    </source>
</evidence>
<dbReference type="EMBL" id="JADMLG010000011">
    <property type="protein sequence ID" value="MBH0779599.1"/>
    <property type="molecule type" value="Genomic_DNA"/>
</dbReference>
<keyword evidence="1" id="KW-0808">Transferase</keyword>
<dbReference type="RefSeq" id="WP_196151901.1">
    <property type="nucleotide sequence ID" value="NZ_JADMLG010000011.1"/>
</dbReference>
<organism evidence="6 7">
    <name type="scientific">Nocardia bovistercoris</name>
    <dbReference type="NCBI Taxonomy" id="2785916"/>
    <lineage>
        <taxon>Bacteria</taxon>
        <taxon>Bacillati</taxon>
        <taxon>Actinomycetota</taxon>
        <taxon>Actinomycetes</taxon>
        <taxon>Mycobacteriales</taxon>
        <taxon>Nocardiaceae</taxon>
        <taxon>Nocardia</taxon>
    </lineage>
</organism>
<reference evidence="6" key="1">
    <citation type="submission" date="2020-11" db="EMBL/GenBank/DDBJ databases">
        <title>Nocardia NEAU-351.nov., a novel actinomycete isolated from the cow dung.</title>
        <authorList>
            <person name="Zhang X."/>
        </authorList>
    </citation>
    <scope>NUCLEOTIDE SEQUENCE</scope>
    <source>
        <strain evidence="6">NEAU-351</strain>
    </source>
</reference>
<keyword evidence="6" id="KW-0067">ATP-binding</keyword>
<dbReference type="GO" id="GO:0005524">
    <property type="term" value="F:ATP binding"/>
    <property type="evidence" value="ECO:0007669"/>
    <property type="project" value="UniProtKB-KW"/>
</dbReference>
<dbReference type="Pfam" id="PF13581">
    <property type="entry name" value="HATPase_c_2"/>
    <property type="match status" value="1"/>
</dbReference>
<feature type="transmembrane region" description="Helical" evidence="4">
    <location>
        <begin position="166"/>
        <end position="186"/>
    </location>
</feature>
<evidence type="ECO:0000256" key="2">
    <source>
        <dbReference type="ARBA" id="ARBA00022777"/>
    </source>
</evidence>
<evidence type="ECO:0000313" key="7">
    <source>
        <dbReference type="Proteomes" id="UP000655751"/>
    </source>
</evidence>
<dbReference type="Gene3D" id="3.30.565.10">
    <property type="entry name" value="Histidine kinase-like ATPase, C-terminal domain"/>
    <property type="match status" value="1"/>
</dbReference>
<dbReference type="InterPro" id="IPR036890">
    <property type="entry name" value="HATPase_C_sf"/>
</dbReference>
<feature type="transmembrane region" description="Helical" evidence="4">
    <location>
        <begin position="81"/>
        <end position="103"/>
    </location>
</feature>
<proteinExistence type="predicted"/>
<sequence length="399" mass="42405">MTDRAALGHDTARGHDAERRLVRGACLFVGFGGLFYALLTTPVALAQRDLAVPWWTPLALAAVYGPAAAIALAAARARFDLARAGALAFAAGYLLAALSWAILRTGTTVPHEESLWITWIPGLPAVAMCVFWRVTPFCYLVAAAAVSQLDAALARGPAAYPVLPEFLFAVAYSALPCAACVVLIRIGRTLDRTAHEVRAKAVTTAEAKARRFERRRFDALTHDWVLATLLQASRTPNNPVLTHHADITLGDLERLRAGLPARDNLDLDQVAATVRAAVADIDDSVPLSIDVDSAAFTVPSDVAAALAAAVSEALRNWQRHAGWPGREAACEVELTADDRALRVDIVDDGVGFDPGSVPSNRLGLRAGITDRLTEFPGGWAEIDSAPGRGCRISAGWAAP</sequence>
<keyword evidence="4" id="KW-0812">Transmembrane</keyword>
<name>A0A931N594_9NOCA</name>
<keyword evidence="4" id="KW-0472">Membrane</keyword>
<evidence type="ECO:0000313" key="6">
    <source>
        <dbReference type="EMBL" id="MBH0779599.1"/>
    </source>
</evidence>
<dbReference type="InterPro" id="IPR050482">
    <property type="entry name" value="Sensor_HK_TwoCompSys"/>
</dbReference>
<dbReference type="SUPFAM" id="SSF55874">
    <property type="entry name" value="ATPase domain of HSP90 chaperone/DNA topoisomerase II/histidine kinase"/>
    <property type="match status" value="1"/>
</dbReference>
<dbReference type="GO" id="GO:0016301">
    <property type="term" value="F:kinase activity"/>
    <property type="evidence" value="ECO:0007669"/>
    <property type="project" value="UniProtKB-KW"/>
</dbReference>
<keyword evidence="3" id="KW-0902">Two-component regulatory system</keyword>